<evidence type="ECO:0000259" key="2">
    <source>
        <dbReference type="Pfam" id="PF18962"/>
    </source>
</evidence>
<protein>
    <submittedName>
        <fullName evidence="3">Por secretion system C-terminal sorting domain-containing protein</fullName>
    </submittedName>
</protein>
<accession>A0A345UMP8</accession>
<dbReference type="Proteomes" id="UP000254808">
    <property type="component" value="Chromosome"/>
</dbReference>
<keyword evidence="1" id="KW-0732">Signal</keyword>
<feature type="signal peptide" evidence="1">
    <location>
        <begin position="1"/>
        <end position="24"/>
    </location>
</feature>
<feature type="chain" id="PRO_5016938655" evidence="1">
    <location>
        <begin position="25"/>
        <end position="697"/>
    </location>
</feature>
<dbReference type="OrthoDB" id="9759776at2"/>
<name>A0A345UMP8_9BACT</name>
<evidence type="ECO:0000313" key="4">
    <source>
        <dbReference type="Proteomes" id="UP000254808"/>
    </source>
</evidence>
<dbReference type="RefSeq" id="WP_114984908.1">
    <property type="nucleotide sequence ID" value="NZ_CP027806.1"/>
</dbReference>
<dbReference type="Gene3D" id="2.60.40.10">
    <property type="entry name" value="Immunoglobulins"/>
    <property type="match status" value="1"/>
</dbReference>
<reference evidence="3 4" key="1">
    <citation type="submission" date="2018-03" db="EMBL/GenBank/DDBJ databases">
        <title>Phenotypic and genomic properties of Cyclonatronum proteinivorum gen. nov., sp. nov., a haloalkaliphilic bacteroidete from soda lakes possessing Na+-translocating rhodopsin.</title>
        <authorList>
            <person name="Toshchakov S.V."/>
            <person name="Korzhenkov A."/>
            <person name="Samarov N.I."/>
            <person name="Kublanov I.V."/>
            <person name="Muntyan M.S."/>
            <person name="Sorokin D.Y."/>
        </authorList>
    </citation>
    <scope>NUCLEOTIDE SEQUENCE [LARGE SCALE GENOMIC DNA]</scope>
    <source>
        <strain evidence="3 4">Omega</strain>
    </source>
</reference>
<dbReference type="KEGG" id="cprv:CYPRO_2508"/>
<gene>
    <name evidence="3" type="ORF">CYPRO_2508</name>
</gene>
<evidence type="ECO:0000256" key="1">
    <source>
        <dbReference type="SAM" id="SignalP"/>
    </source>
</evidence>
<dbReference type="Pfam" id="PF18962">
    <property type="entry name" value="Por_Secre_tail"/>
    <property type="match status" value="1"/>
</dbReference>
<organism evidence="3 4">
    <name type="scientific">Cyclonatronum proteinivorum</name>
    <dbReference type="NCBI Taxonomy" id="1457365"/>
    <lineage>
        <taxon>Bacteria</taxon>
        <taxon>Pseudomonadati</taxon>
        <taxon>Balneolota</taxon>
        <taxon>Balneolia</taxon>
        <taxon>Balneolales</taxon>
        <taxon>Cyclonatronaceae</taxon>
        <taxon>Cyclonatronum</taxon>
    </lineage>
</organism>
<dbReference type="NCBIfam" id="TIGR04183">
    <property type="entry name" value="Por_Secre_tail"/>
    <property type="match status" value="1"/>
</dbReference>
<dbReference type="EMBL" id="CP027806">
    <property type="protein sequence ID" value="AXJ01750.1"/>
    <property type="molecule type" value="Genomic_DNA"/>
</dbReference>
<dbReference type="InterPro" id="IPR026444">
    <property type="entry name" value="Secre_tail"/>
</dbReference>
<dbReference type="Gene3D" id="2.60.40.4070">
    <property type="match status" value="1"/>
</dbReference>
<proteinExistence type="predicted"/>
<sequence>MKTFTKMLMMLALFVFGVSMQAVAEDDPITVTFRVNTSTVADTLSADGVLQIRGAVNGSEFSNEDYFGQNINWGSSSVQGQNIAGDYWEFNVLMAPGDQLAYKFWAGNDTENGIGFNDGWEFDPVGGGNYMFEVPEDADSDIVLPIEFFAGTDAGRTAPFEPSDEGFTAVHFRVNVGARVATSQYDPENPDHIVGVRGNYNQETGQVLYKYVIDTPDGVQWEDGADKTFFVPAADSTIRWTNFNNEVPPSGEVIEAEVEFRANVSLLEQLGYFNRGIGDRVAVPGAFNNWDSATSMTYDEGEDIWRSSFVLTREVGQQIPYKYFIIWDESRFDEDSPNFIPNLISGNGWEEPGAFGGGDRLYEFGSTPFQVATGDFGGDIGFFNSLPEQALITVEGTGSDTYTVTFPLDMAPALEHEDPFDPANDEVFLVVETPIFGLTQDLSVGDGQPGLDDPDQRDRLRFNRVGDTMMYELELEIALPTENHFGFRIAYGPEDGPYVINGGGFDAGRRYYRYIEPEAVIGEVTLWPAGGFTFDEITWKAEDLDFPAPPDYGLGEADAPVLFSDFPQLDWGQTFALTRETQPESNNHLYSGTVYFPTTPTSVQPGSELPRAITLSQNYPNPFNPTTNINFTLPESADIRLDVFNVLGQRVATLANGTFSAGVHTVQFDASRLSSGVYLYRLQSGSFTTQRTMMLVK</sequence>
<keyword evidence="4" id="KW-1185">Reference proteome</keyword>
<feature type="domain" description="Secretion system C-terminal sorting" evidence="2">
    <location>
        <begin position="619"/>
        <end position="691"/>
    </location>
</feature>
<dbReference type="AlphaFoldDB" id="A0A345UMP8"/>
<dbReference type="InterPro" id="IPR013783">
    <property type="entry name" value="Ig-like_fold"/>
</dbReference>
<evidence type="ECO:0000313" key="3">
    <source>
        <dbReference type="EMBL" id="AXJ01750.1"/>
    </source>
</evidence>